<proteinExistence type="predicted"/>
<dbReference type="Gene3D" id="3.30.720.220">
    <property type="match status" value="1"/>
</dbReference>
<dbReference type="Proteomes" id="UP001347796">
    <property type="component" value="Unassembled WGS sequence"/>
</dbReference>
<dbReference type="InterPro" id="IPR008657">
    <property type="entry name" value="JTB"/>
</dbReference>
<sequence>MIEFCSKRRMLFVIAILTCLSIVTLFFENRWSNQRILKEAKVAAAALMNASCNPGVVTVLETCKICPREENKKELSFCRQTGYKEFVQCPDGKKIFRGCDLYLPANERKTFWIFEATWLIIAVVFYSIVRKRQKVLDNQAMDKINKQIASGL</sequence>
<dbReference type="GO" id="GO:0005813">
    <property type="term" value="C:centrosome"/>
    <property type="evidence" value="ECO:0007669"/>
    <property type="project" value="TreeGrafter"/>
</dbReference>
<dbReference type="AlphaFoldDB" id="A0AAN8JRX7"/>
<reference evidence="2 3" key="1">
    <citation type="submission" date="2024-01" db="EMBL/GenBank/DDBJ databases">
        <title>The genome of the rayed Mediterranean limpet Patella caerulea (Linnaeus, 1758).</title>
        <authorList>
            <person name="Anh-Thu Weber A."/>
            <person name="Halstead-Nussloch G."/>
        </authorList>
    </citation>
    <scope>NUCLEOTIDE SEQUENCE [LARGE SCALE GENOMIC DNA]</scope>
    <source>
        <strain evidence="2">AATW-2023a</strain>
        <tissue evidence="2">Whole specimen</tissue>
    </source>
</reference>
<feature type="transmembrane region" description="Helical" evidence="1">
    <location>
        <begin position="9"/>
        <end position="27"/>
    </location>
</feature>
<dbReference type="GO" id="GO:0005737">
    <property type="term" value="C:cytoplasm"/>
    <property type="evidence" value="ECO:0007669"/>
    <property type="project" value="TreeGrafter"/>
</dbReference>
<protein>
    <recommendedName>
        <fullName evidence="4">Jumping translocation breakpoint protein</fullName>
    </recommendedName>
</protein>
<feature type="transmembrane region" description="Helical" evidence="1">
    <location>
        <begin position="111"/>
        <end position="129"/>
    </location>
</feature>
<dbReference type="GO" id="GO:0016020">
    <property type="term" value="C:membrane"/>
    <property type="evidence" value="ECO:0007669"/>
    <property type="project" value="InterPro"/>
</dbReference>
<keyword evidence="3" id="KW-1185">Reference proteome</keyword>
<evidence type="ECO:0000256" key="1">
    <source>
        <dbReference type="SAM" id="Phobius"/>
    </source>
</evidence>
<dbReference type="GO" id="GO:0005819">
    <property type="term" value="C:spindle"/>
    <property type="evidence" value="ECO:0007669"/>
    <property type="project" value="TreeGrafter"/>
</dbReference>
<keyword evidence="1" id="KW-1133">Transmembrane helix</keyword>
<dbReference type="GO" id="GO:0000281">
    <property type="term" value="P:mitotic cytokinesis"/>
    <property type="evidence" value="ECO:0007669"/>
    <property type="project" value="TreeGrafter"/>
</dbReference>
<dbReference type="Pfam" id="PF05439">
    <property type="entry name" value="JTB"/>
    <property type="match status" value="1"/>
</dbReference>
<dbReference type="GO" id="GO:0030496">
    <property type="term" value="C:midbody"/>
    <property type="evidence" value="ECO:0007669"/>
    <property type="project" value="TreeGrafter"/>
</dbReference>
<name>A0AAN8JRX7_PATCE</name>
<evidence type="ECO:0000313" key="3">
    <source>
        <dbReference type="Proteomes" id="UP001347796"/>
    </source>
</evidence>
<evidence type="ECO:0000313" key="2">
    <source>
        <dbReference type="EMBL" id="KAK6180425.1"/>
    </source>
</evidence>
<keyword evidence="1" id="KW-0812">Transmembrane</keyword>
<dbReference type="EMBL" id="JAZGQO010000008">
    <property type="protein sequence ID" value="KAK6180425.1"/>
    <property type="molecule type" value="Genomic_DNA"/>
</dbReference>
<keyword evidence="1" id="KW-0472">Membrane</keyword>
<accession>A0AAN8JRX7</accession>
<comment type="caution">
    <text evidence="2">The sequence shown here is derived from an EMBL/GenBank/DDBJ whole genome shotgun (WGS) entry which is preliminary data.</text>
</comment>
<gene>
    <name evidence="2" type="ORF">SNE40_012585</name>
</gene>
<dbReference type="PANTHER" id="PTHR13041">
    <property type="entry name" value="JTB PROTEIN-RELATED"/>
    <property type="match status" value="1"/>
</dbReference>
<organism evidence="2 3">
    <name type="scientific">Patella caerulea</name>
    <name type="common">Rayed Mediterranean limpet</name>
    <dbReference type="NCBI Taxonomy" id="87958"/>
    <lineage>
        <taxon>Eukaryota</taxon>
        <taxon>Metazoa</taxon>
        <taxon>Spiralia</taxon>
        <taxon>Lophotrochozoa</taxon>
        <taxon>Mollusca</taxon>
        <taxon>Gastropoda</taxon>
        <taxon>Patellogastropoda</taxon>
        <taxon>Patelloidea</taxon>
        <taxon>Patellidae</taxon>
        <taxon>Patella</taxon>
    </lineage>
</organism>
<evidence type="ECO:0008006" key="4">
    <source>
        <dbReference type="Google" id="ProtNLM"/>
    </source>
</evidence>
<dbReference type="PANTHER" id="PTHR13041:SF3">
    <property type="entry name" value="PROTEIN JTB"/>
    <property type="match status" value="1"/>
</dbReference>